<keyword evidence="1" id="KW-0456">Lyase</keyword>
<dbReference type="PANTHER" id="PTHR21240:SF28">
    <property type="entry name" value="ISO-OROTATE DECARBOXYLASE (EUROFUNG)"/>
    <property type="match status" value="1"/>
</dbReference>
<dbReference type="GO" id="GO:0005737">
    <property type="term" value="C:cytoplasm"/>
    <property type="evidence" value="ECO:0007669"/>
    <property type="project" value="TreeGrafter"/>
</dbReference>
<dbReference type="STRING" id="630515.SAMN04489812_5254"/>
<dbReference type="EMBL" id="LT629772">
    <property type="protein sequence ID" value="SDT33674.1"/>
    <property type="molecule type" value="Genomic_DNA"/>
</dbReference>
<dbReference type="AlphaFoldDB" id="A0A1H1ZJ26"/>
<reference evidence="3 4" key="1">
    <citation type="submission" date="2016-10" db="EMBL/GenBank/DDBJ databases">
        <authorList>
            <person name="de Groot N.N."/>
        </authorList>
    </citation>
    <scope>NUCLEOTIDE SEQUENCE [LARGE SCALE GENOMIC DNA]</scope>
    <source>
        <strain evidence="3 4">DSM 21800</strain>
    </source>
</reference>
<dbReference type="GO" id="GO:0016787">
    <property type="term" value="F:hydrolase activity"/>
    <property type="evidence" value="ECO:0007669"/>
    <property type="project" value="UniProtKB-KW"/>
</dbReference>
<name>A0A1H1ZJ26_9ACTN</name>
<evidence type="ECO:0000259" key="2">
    <source>
        <dbReference type="Pfam" id="PF04909"/>
    </source>
</evidence>
<keyword evidence="4" id="KW-1185">Reference proteome</keyword>
<dbReference type="Proteomes" id="UP000199103">
    <property type="component" value="Chromosome I"/>
</dbReference>
<keyword evidence="3" id="KW-0378">Hydrolase</keyword>
<dbReference type="RefSeq" id="WP_157683725.1">
    <property type="nucleotide sequence ID" value="NZ_LT629772.1"/>
</dbReference>
<evidence type="ECO:0000256" key="1">
    <source>
        <dbReference type="ARBA" id="ARBA00023239"/>
    </source>
</evidence>
<dbReference type="OrthoDB" id="8673349at2"/>
<accession>A0A1H1ZJ26</accession>
<dbReference type="Gene3D" id="3.20.20.140">
    <property type="entry name" value="Metal-dependent hydrolases"/>
    <property type="match status" value="1"/>
</dbReference>
<protein>
    <submittedName>
        <fullName evidence="3">Amidohydrolase</fullName>
    </submittedName>
</protein>
<dbReference type="SUPFAM" id="SSF51556">
    <property type="entry name" value="Metallo-dependent hydrolases"/>
    <property type="match status" value="1"/>
</dbReference>
<dbReference type="Pfam" id="PF04909">
    <property type="entry name" value="Amidohydro_2"/>
    <property type="match status" value="1"/>
</dbReference>
<dbReference type="GO" id="GO:0016831">
    <property type="term" value="F:carboxy-lyase activity"/>
    <property type="evidence" value="ECO:0007669"/>
    <property type="project" value="InterPro"/>
</dbReference>
<dbReference type="InterPro" id="IPR032466">
    <property type="entry name" value="Metal_Hydrolase"/>
</dbReference>
<dbReference type="InterPro" id="IPR032465">
    <property type="entry name" value="ACMSD"/>
</dbReference>
<dbReference type="PANTHER" id="PTHR21240">
    <property type="entry name" value="2-AMINO-3-CARBOXYLMUCONATE-6-SEMIALDEHYDE DECARBOXYLASE"/>
    <property type="match status" value="1"/>
</dbReference>
<evidence type="ECO:0000313" key="4">
    <source>
        <dbReference type="Proteomes" id="UP000199103"/>
    </source>
</evidence>
<dbReference type="InterPro" id="IPR006680">
    <property type="entry name" value="Amidohydro-rel"/>
</dbReference>
<sequence>MTDDVDRYFSSAGSRAADRSGRRDLVPESGIVDHQFHWYPRRYLDLLAGRRDYPRVEVVDGGARLLELDGDLTQPAVETLSADIDDHLSQAATAGIGQIVVGPATLGEILHLDPAEATELLSVLHQEYADAQARHPGRVAALAALPMQDAGAALKIMDQAIGELGLRGVSLLTANEGRPLVDEDVIAVYRQIAEHDVPIFLHPAGRAPLRAHARGFRQQVGLGWVYQTAAAALEIIDSGLLDLLPQLQFVHPHLGGVLPYVVGRVSPIPGSRAAQPIEHYLRHNFFVDTAAQTPAALSTAIATYGLDRIVFASDHPFIPMTQMRALIEDQLTGTETTAIYANRVGNLRYGE</sequence>
<evidence type="ECO:0000313" key="3">
    <source>
        <dbReference type="EMBL" id="SDT33674.1"/>
    </source>
</evidence>
<proteinExistence type="predicted"/>
<dbReference type="GO" id="GO:0019748">
    <property type="term" value="P:secondary metabolic process"/>
    <property type="evidence" value="ECO:0007669"/>
    <property type="project" value="TreeGrafter"/>
</dbReference>
<gene>
    <name evidence="3" type="ORF">SAMN04489812_5254</name>
</gene>
<feature type="domain" description="Amidohydrolase-related" evidence="2">
    <location>
        <begin position="116"/>
        <end position="326"/>
    </location>
</feature>
<organism evidence="3 4">
    <name type="scientific">Microlunatus soli</name>
    <dbReference type="NCBI Taxonomy" id="630515"/>
    <lineage>
        <taxon>Bacteria</taxon>
        <taxon>Bacillati</taxon>
        <taxon>Actinomycetota</taxon>
        <taxon>Actinomycetes</taxon>
        <taxon>Propionibacteriales</taxon>
        <taxon>Propionibacteriaceae</taxon>
        <taxon>Microlunatus</taxon>
    </lineage>
</organism>